<proteinExistence type="predicted"/>
<dbReference type="InterPro" id="IPR019676">
    <property type="entry name" value="DUF2529"/>
</dbReference>
<dbReference type="Pfam" id="PF10740">
    <property type="entry name" value="DUF2529"/>
    <property type="match status" value="1"/>
</dbReference>
<dbReference type="InterPro" id="IPR046348">
    <property type="entry name" value="SIS_dom_sf"/>
</dbReference>
<sequence>MMKIFMTQLTGHFSRIHEQEEEAIEDGARLLAQAAVGSGTIYVHGFGELKGITLEATAGSNPLPSAKPLFLEDGTMNELTDADRVLLFSHRSNDKEAVELAKKLREDMIGTTAVSCYMKEEPGGLEELADVHIDSKLKKALIPDEDGSRYGYPALMTSLFAYYALSFTMKEMVSEYE</sequence>
<dbReference type="EMBL" id="JNVC02000013">
    <property type="protein sequence ID" value="KEZ49050.1"/>
    <property type="molecule type" value="Genomic_DNA"/>
</dbReference>
<evidence type="ECO:0000313" key="2">
    <source>
        <dbReference type="EMBL" id="KEZ49050.1"/>
    </source>
</evidence>
<reference evidence="2 3" key="1">
    <citation type="journal article" date="2005" name="Int. J. Syst. Evol. Microbiol.">
        <title>Bacillus cibi sp. nov., isolated from jeotgal, a traditional Korean fermented seafood.</title>
        <authorList>
            <person name="Yoon J.H."/>
            <person name="Lee C.H."/>
            <person name="Oh T.K."/>
        </authorList>
    </citation>
    <scope>NUCLEOTIDE SEQUENCE [LARGE SCALE GENOMIC DNA]</scope>
    <source>
        <strain evidence="2 3">DSM 16189</strain>
    </source>
</reference>
<organism evidence="2 3">
    <name type="scientific">Metabacillus indicus</name>
    <name type="common">Bacillus indicus</name>
    <dbReference type="NCBI Taxonomy" id="246786"/>
    <lineage>
        <taxon>Bacteria</taxon>
        <taxon>Bacillati</taxon>
        <taxon>Bacillota</taxon>
        <taxon>Bacilli</taxon>
        <taxon>Bacillales</taxon>
        <taxon>Bacillaceae</taxon>
        <taxon>Metabacillus</taxon>
    </lineage>
</organism>
<protein>
    <recommendedName>
        <fullName evidence="1">DUF2529 domain-containing protein</fullName>
    </recommendedName>
</protein>
<evidence type="ECO:0000259" key="1">
    <source>
        <dbReference type="Pfam" id="PF10740"/>
    </source>
</evidence>
<dbReference type="GO" id="GO:1901135">
    <property type="term" value="P:carbohydrate derivative metabolic process"/>
    <property type="evidence" value="ECO:0007669"/>
    <property type="project" value="InterPro"/>
</dbReference>
<evidence type="ECO:0000313" key="3">
    <source>
        <dbReference type="Proteomes" id="UP000028549"/>
    </source>
</evidence>
<comment type="caution">
    <text evidence="2">The sequence shown here is derived from an EMBL/GenBank/DDBJ whole genome shotgun (WGS) entry which is preliminary data.</text>
</comment>
<dbReference type="Proteomes" id="UP000028549">
    <property type="component" value="Unassembled WGS sequence"/>
</dbReference>
<gene>
    <name evidence="2" type="ORF">GS18_0216725</name>
</gene>
<dbReference type="GO" id="GO:0097367">
    <property type="term" value="F:carbohydrate derivative binding"/>
    <property type="evidence" value="ECO:0007669"/>
    <property type="project" value="InterPro"/>
</dbReference>
<dbReference type="RefSeq" id="WP_029566584.1">
    <property type="nucleotide sequence ID" value="NZ_JNVC02000013.1"/>
</dbReference>
<dbReference type="Gene3D" id="3.40.50.10490">
    <property type="entry name" value="Glucose-6-phosphate isomerase like protein, domain 1"/>
    <property type="match status" value="1"/>
</dbReference>
<dbReference type="OrthoDB" id="2737584at2"/>
<accession>A0A084GNY8</accession>
<feature type="domain" description="DUF2529" evidence="1">
    <location>
        <begin position="1"/>
        <end position="172"/>
    </location>
</feature>
<dbReference type="AlphaFoldDB" id="A0A084GNY8"/>
<dbReference type="SUPFAM" id="SSF53697">
    <property type="entry name" value="SIS domain"/>
    <property type="match status" value="1"/>
</dbReference>
<keyword evidence="3" id="KW-1185">Reference proteome</keyword>
<dbReference type="STRING" id="246786.GS18_0216725"/>
<name>A0A084GNY8_METID</name>